<accession>A0A7C4U2K2</accession>
<evidence type="ECO:0000256" key="2">
    <source>
        <dbReference type="HAMAP-Rule" id="MF_02087"/>
    </source>
</evidence>
<evidence type="ECO:0000256" key="4">
    <source>
        <dbReference type="RuleBase" id="RU004514"/>
    </source>
</evidence>
<evidence type="ECO:0000256" key="1">
    <source>
        <dbReference type="ARBA" id="ARBA00022898"/>
    </source>
</evidence>
<organism evidence="6">
    <name type="scientific">Caldisericum exile</name>
    <dbReference type="NCBI Taxonomy" id="693075"/>
    <lineage>
        <taxon>Bacteria</taxon>
        <taxon>Pseudomonadati</taxon>
        <taxon>Caldisericota/Cryosericota group</taxon>
        <taxon>Caldisericota</taxon>
        <taxon>Caldisericia</taxon>
        <taxon>Caldisericales</taxon>
        <taxon>Caldisericaceae</taxon>
        <taxon>Caldisericum</taxon>
    </lineage>
</organism>
<dbReference type="Pfam" id="PF01168">
    <property type="entry name" value="Ala_racemase_N"/>
    <property type="match status" value="1"/>
</dbReference>
<dbReference type="InterPro" id="IPR011078">
    <property type="entry name" value="PyrdxlP_homeostasis"/>
</dbReference>
<evidence type="ECO:0000313" key="6">
    <source>
        <dbReference type="EMBL" id="HGW60305.1"/>
    </source>
</evidence>
<evidence type="ECO:0000259" key="5">
    <source>
        <dbReference type="Pfam" id="PF01168"/>
    </source>
</evidence>
<dbReference type="HAMAP" id="MF_02087">
    <property type="entry name" value="PLP_homeostasis"/>
    <property type="match status" value="1"/>
</dbReference>
<dbReference type="AlphaFoldDB" id="A0A7C4U2K2"/>
<dbReference type="PANTHER" id="PTHR10146:SF14">
    <property type="entry name" value="PYRIDOXAL PHOSPHATE HOMEOSTASIS PROTEIN"/>
    <property type="match status" value="1"/>
</dbReference>
<evidence type="ECO:0000256" key="3">
    <source>
        <dbReference type="PIRSR" id="PIRSR004848-1"/>
    </source>
</evidence>
<dbReference type="NCBIfam" id="TIGR00044">
    <property type="entry name" value="YggS family pyridoxal phosphate-dependent enzyme"/>
    <property type="match status" value="1"/>
</dbReference>
<protein>
    <recommendedName>
        <fullName evidence="2">Pyridoxal phosphate homeostasis protein</fullName>
        <shortName evidence="2">PLP homeostasis protein</shortName>
    </recommendedName>
</protein>
<reference evidence="6" key="1">
    <citation type="journal article" date="2020" name="mSystems">
        <title>Genome- and Community-Level Interaction Insights into Carbon Utilization and Element Cycling Functions of Hydrothermarchaeota in Hydrothermal Sediment.</title>
        <authorList>
            <person name="Zhou Z."/>
            <person name="Liu Y."/>
            <person name="Xu W."/>
            <person name="Pan J."/>
            <person name="Luo Z.H."/>
            <person name="Li M."/>
        </authorList>
    </citation>
    <scope>NUCLEOTIDE SEQUENCE [LARGE SCALE GENOMIC DNA]</scope>
    <source>
        <strain evidence="6">SpSt-794</strain>
    </source>
</reference>
<gene>
    <name evidence="6" type="ORF">ENV82_02595</name>
</gene>
<comment type="caution">
    <text evidence="6">The sequence shown here is derived from an EMBL/GenBank/DDBJ whole genome shotgun (WGS) entry which is preliminary data.</text>
</comment>
<feature type="modified residue" description="N6-(pyridoxal phosphate)lysine" evidence="2 3">
    <location>
        <position position="26"/>
    </location>
</feature>
<dbReference type="PANTHER" id="PTHR10146">
    <property type="entry name" value="PROLINE SYNTHETASE CO-TRANSCRIBED BACTERIAL HOMOLOG PROTEIN"/>
    <property type="match status" value="1"/>
</dbReference>
<name>A0A7C4U2K2_9BACT</name>
<comment type="function">
    <text evidence="2">Pyridoxal 5'-phosphate (PLP)-binding protein, which is involved in PLP homeostasis.</text>
</comment>
<dbReference type="SUPFAM" id="SSF51419">
    <property type="entry name" value="PLP-binding barrel"/>
    <property type="match status" value="1"/>
</dbReference>
<dbReference type="EMBL" id="DTHV01000083">
    <property type="protein sequence ID" value="HGW60305.1"/>
    <property type="molecule type" value="Genomic_DNA"/>
</dbReference>
<keyword evidence="1 2" id="KW-0663">Pyridoxal phosphate</keyword>
<dbReference type="Gene3D" id="3.20.20.10">
    <property type="entry name" value="Alanine racemase"/>
    <property type="match status" value="1"/>
</dbReference>
<comment type="similarity">
    <text evidence="2 4">Belongs to the pyridoxal phosphate-binding protein YggS/PROSC family.</text>
</comment>
<dbReference type="InterPro" id="IPR029066">
    <property type="entry name" value="PLP-binding_barrel"/>
</dbReference>
<dbReference type="GO" id="GO:0030170">
    <property type="term" value="F:pyridoxal phosphate binding"/>
    <property type="evidence" value="ECO:0007669"/>
    <property type="project" value="UniProtKB-UniRule"/>
</dbReference>
<dbReference type="FunFam" id="3.20.20.10:FF:000018">
    <property type="entry name" value="Pyridoxal phosphate homeostasis protein"/>
    <property type="match status" value="1"/>
</dbReference>
<dbReference type="CDD" id="cd00635">
    <property type="entry name" value="PLPDE_III_YBL036c_like"/>
    <property type="match status" value="1"/>
</dbReference>
<feature type="domain" description="Alanine racemase N-terminal" evidence="5">
    <location>
        <begin position="9"/>
        <end position="218"/>
    </location>
</feature>
<proteinExistence type="inferred from homology"/>
<dbReference type="InterPro" id="IPR001608">
    <property type="entry name" value="Ala_racemase_N"/>
</dbReference>
<sequence length="223" mass="25029">MGIIYERVQSLLKEIDGRAKLLLATKERTVDEIREAILAGANIFGENYLQEAESKIIEIGHIVEWHFIGAIQKRKVKKIVELFDVIESVSSLEIAQIIDRECKKIGKVMPVLIEVNSGKEPQKSGVMPEDVEVVAKEISKLDNILLSGLMTMGPNLPNPEDLRPYFRITYALFNELKNSSLFKVNEPILSMGMSSSYKIAIVEGANLVRIGTLVFGERKKKDD</sequence>
<dbReference type="PROSITE" id="PS01211">
    <property type="entry name" value="UPF0001"/>
    <property type="match status" value="1"/>
</dbReference>
<comment type="cofactor">
    <cofactor evidence="3">
        <name>pyridoxal 5'-phosphate</name>
        <dbReference type="ChEBI" id="CHEBI:597326"/>
    </cofactor>
</comment>
<dbReference type="PIRSF" id="PIRSF004848">
    <property type="entry name" value="YBL036c_PLPDEIII"/>
    <property type="match status" value="1"/>
</dbReference>